<dbReference type="PANTHER" id="PTHR24106">
    <property type="entry name" value="NACHT, LRR AND CARD DOMAINS-CONTAINING"/>
    <property type="match status" value="1"/>
</dbReference>
<dbReference type="GO" id="GO:0005524">
    <property type="term" value="F:ATP binding"/>
    <property type="evidence" value="ECO:0007669"/>
    <property type="project" value="UniProtKB-KW"/>
</dbReference>
<accession>A0AAZ1XVW6</accession>
<evidence type="ECO:0000256" key="2">
    <source>
        <dbReference type="ARBA" id="ARBA00008665"/>
    </source>
</evidence>
<dbReference type="InterPro" id="IPR001611">
    <property type="entry name" value="Leu-rich_rpt"/>
</dbReference>
<reference evidence="10" key="2">
    <citation type="submission" date="2025-08" db="UniProtKB">
        <authorList>
            <consortium name="Ensembl"/>
        </authorList>
    </citation>
    <scope>IDENTIFICATION</scope>
</reference>
<dbReference type="InterPro" id="IPR041267">
    <property type="entry name" value="NLRP_HD2"/>
</dbReference>
<dbReference type="Proteomes" id="UP000472276">
    <property type="component" value="Unassembled WGS sequence"/>
</dbReference>
<evidence type="ECO:0000256" key="7">
    <source>
        <dbReference type="ARBA" id="ARBA00022840"/>
    </source>
</evidence>
<reference evidence="11" key="1">
    <citation type="submission" date="2020-03" db="EMBL/GenBank/DDBJ databases">
        <title>Evolution of repeat sequences and sex chromosomes of tilapia species revealed by chromosome-level genomes.</title>
        <authorList>
            <person name="Xu L."/>
            <person name="Tao W."/>
            <person name="Wang D."/>
            <person name="Zhou Q."/>
        </authorList>
    </citation>
    <scope>NUCLEOTIDE SEQUENCE [LARGE SCALE GENOMIC DNA]</scope>
    <source>
        <strain evidence="11">Israel</strain>
    </source>
</reference>
<keyword evidence="11" id="KW-1185">Reference proteome</keyword>
<dbReference type="InterPro" id="IPR051261">
    <property type="entry name" value="NLR"/>
</dbReference>
<dbReference type="AlphaFoldDB" id="A0AAZ1XVW6"/>
<proteinExistence type="inferred from homology"/>
<dbReference type="Pfam" id="PF17776">
    <property type="entry name" value="NLRC4_HD2"/>
    <property type="match status" value="1"/>
</dbReference>
<keyword evidence="3" id="KW-0963">Cytoplasm</keyword>
<dbReference type="Gene3D" id="3.80.10.10">
    <property type="entry name" value="Ribonuclease Inhibitor"/>
    <property type="match status" value="2"/>
</dbReference>
<dbReference type="Pfam" id="PF13553">
    <property type="entry name" value="FIIND"/>
    <property type="match status" value="1"/>
</dbReference>
<organism evidence="10 11">
    <name type="scientific">Oreochromis aureus</name>
    <name type="common">Israeli tilapia</name>
    <name type="synonym">Chromis aureus</name>
    <dbReference type="NCBI Taxonomy" id="47969"/>
    <lineage>
        <taxon>Eukaryota</taxon>
        <taxon>Metazoa</taxon>
        <taxon>Chordata</taxon>
        <taxon>Craniata</taxon>
        <taxon>Vertebrata</taxon>
        <taxon>Euteleostomi</taxon>
        <taxon>Actinopterygii</taxon>
        <taxon>Neopterygii</taxon>
        <taxon>Teleostei</taxon>
        <taxon>Neoteleostei</taxon>
        <taxon>Acanthomorphata</taxon>
        <taxon>Ovalentaria</taxon>
        <taxon>Cichlomorphae</taxon>
        <taxon>Cichliformes</taxon>
        <taxon>Cichlidae</taxon>
        <taxon>African cichlids</taxon>
        <taxon>Pseudocrenilabrinae</taxon>
        <taxon>Oreochromini</taxon>
        <taxon>Oreochromis</taxon>
    </lineage>
</organism>
<evidence type="ECO:0000259" key="9">
    <source>
        <dbReference type="PROSITE" id="PS51830"/>
    </source>
</evidence>
<dbReference type="SMART" id="SM00368">
    <property type="entry name" value="LRR_RI"/>
    <property type="match status" value="7"/>
</dbReference>
<evidence type="ECO:0000256" key="1">
    <source>
        <dbReference type="ARBA" id="ARBA00004514"/>
    </source>
</evidence>
<comment type="subcellular location">
    <subcellularLocation>
        <location evidence="1">Cytoplasm</location>
        <location evidence="1">Cytosol</location>
    </subcellularLocation>
</comment>
<dbReference type="InterPro" id="IPR025307">
    <property type="entry name" value="FIIND_dom"/>
</dbReference>
<dbReference type="FunFam" id="3.80.10.10:FF:000100">
    <property type="entry name" value="Si:dkey-11n14.1"/>
    <property type="match status" value="1"/>
</dbReference>
<keyword evidence="5" id="KW-0677">Repeat</keyword>
<keyword evidence="6" id="KW-0547">Nucleotide-binding</keyword>
<keyword evidence="7" id="KW-0067">ATP-binding</keyword>
<name>A0AAZ1XVW6_OREAU</name>
<dbReference type="GO" id="GO:0005829">
    <property type="term" value="C:cytosol"/>
    <property type="evidence" value="ECO:0007669"/>
    <property type="project" value="UniProtKB-SubCell"/>
</dbReference>
<feature type="region of interest" description="Disordered" evidence="8">
    <location>
        <begin position="491"/>
        <end position="515"/>
    </location>
</feature>
<sequence>MFYQEDLEQCGLDVTEASVYSGVCTEIFKRECVIFQKPVYCFVHLSIQEFLAAVYMFHCFTNRKTKVLRNFLGQTYWKSSLDDFLNRAMEKSLQSKTGHLDLFVRFLYGLCLESNQRLLGGLLGQTENIPEIFKKAIQNLKKKNSYEISPDRSINIFHCLMEMNDLSVYQEIREFIKSENILGELSMIHCSALAFMLQMSEEVLDEFDLQKYNTSQQGRHRLIPAVRNCRKARLAECELSPTHCEVVASALKSNPSHLTELDMGGNNLQDSAVKVLCAGLESPNCRLETLRLSNCGLSEISCDYLAAALKSNPSHLRELDLSKNNLHDSGLKQLCDYLESPGCGLETLRLKGCGLSDISCDYLAAALKSNPSHLRELDLSKNSLQDSGVKQLCGFLESPGCGLETLRLWDCGLSEISCYYLAAALKSNPSHLRELDLSYNKLQDSRVQQLCGFLESPNYRLQTLRVNNKTVKSSRDKTMIEKAAAEEDSGYLKKQEKSVTNSDSEVRLNPDSLDTQLDLSKDDTELIKPPSSFTPEVQTESTQISYRFRCPGPGVFQCTLTRLVFVMAQEAELLYRTVQWDESLLQPAGKTAAGPLFNITCSEDAVRQLHLPHCETKEALHVDGLLSVAHISDDGMTILEPLEITATHVVVKVPHLSAFGLIWDVFKRFLNMEEPVNGQVLLFFQPLETGPRRINVFLLQENIPLSEVNSFIIFTLWFSPQSPNDFSAVF</sequence>
<feature type="domain" description="FIIND" evidence="9">
    <location>
        <begin position="527"/>
        <end position="730"/>
    </location>
</feature>
<dbReference type="Ensembl" id="ENSOABT00000062236.1">
    <property type="protein sequence ID" value="ENSOABP00000072506.1"/>
    <property type="gene ID" value="ENSOABG00000030909.1"/>
</dbReference>
<dbReference type="Pfam" id="PF17779">
    <property type="entry name" value="WHD_NOD2"/>
    <property type="match status" value="1"/>
</dbReference>
<evidence type="ECO:0000256" key="4">
    <source>
        <dbReference type="ARBA" id="ARBA00022614"/>
    </source>
</evidence>
<dbReference type="InterPro" id="IPR041075">
    <property type="entry name" value="NOD1/2_WH"/>
</dbReference>
<evidence type="ECO:0000313" key="10">
    <source>
        <dbReference type="Ensembl" id="ENSOABP00000072506.1"/>
    </source>
</evidence>
<dbReference type="InterPro" id="IPR032675">
    <property type="entry name" value="LRR_dom_sf"/>
</dbReference>
<dbReference type="PROSITE" id="PS51450">
    <property type="entry name" value="LRR"/>
    <property type="match status" value="1"/>
</dbReference>
<dbReference type="SUPFAM" id="SSF52047">
    <property type="entry name" value="RNI-like"/>
    <property type="match status" value="1"/>
</dbReference>
<dbReference type="Pfam" id="PF13516">
    <property type="entry name" value="LRR_6"/>
    <property type="match status" value="4"/>
</dbReference>
<protein>
    <recommendedName>
        <fullName evidence="9">FIIND domain-containing protein</fullName>
    </recommendedName>
</protein>
<evidence type="ECO:0000313" key="11">
    <source>
        <dbReference type="Proteomes" id="UP000472276"/>
    </source>
</evidence>
<comment type="similarity">
    <text evidence="2">Belongs to the NLRP family.</text>
</comment>
<evidence type="ECO:0000256" key="3">
    <source>
        <dbReference type="ARBA" id="ARBA00022490"/>
    </source>
</evidence>
<evidence type="ECO:0000256" key="8">
    <source>
        <dbReference type="SAM" id="MobiDB-lite"/>
    </source>
</evidence>
<keyword evidence="4" id="KW-0433">Leucine-rich repeat</keyword>
<evidence type="ECO:0000256" key="6">
    <source>
        <dbReference type="ARBA" id="ARBA00022741"/>
    </source>
</evidence>
<dbReference type="PROSITE" id="PS51830">
    <property type="entry name" value="FIIND"/>
    <property type="match status" value="1"/>
</dbReference>
<reference evidence="10" key="3">
    <citation type="submission" date="2025-09" db="UniProtKB">
        <authorList>
            <consortium name="Ensembl"/>
        </authorList>
    </citation>
    <scope>IDENTIFICATION</scope>
</reference>
<evidence type="ECO:0000256" key="5">
    <source>
        <dbReference type="ARBA" id="ARBA00022737"/>
    </source>
</evidence>